<accession>A0A845A645</accession>
<name>A0A845A645_9SPHN</name>
<reference evidence="1 2" key="1">
    <citation type="submission" date="2019-12" db="EMBL/GenBank/DDBJ databases">
        <title>Genomic-based taxomic classification of the family Erythrobacteraceae.</title>
        <authorList>
            <person name="Xu L."/>
        </authorList>
    </citation>
    <scope>NUCLEOTIDE SEQUENCE [LARGE SCALE GENOMIC DNA]</scope>
    <source>
        <strain evidence="1 2">DSM 18604</strain>
    </source>
</reference>
<dbReference type="RefSeq" id="WP_160738024.1">
    <property type="nucleotide sequence ID" value="NZ_WTYQ01000001.1"/>
</dbReference>
<evidence type="ECO:0000313" key="1">
    <source>
        <dbReference type="EMBL" id="MXP24829.1"/>
    </source>
</evidence>
<protein>
    <submittedName>
        <fullName evidence="1">Uncharacterized protein</fullName>
    </submittedName>
</protein>
<evidence type="ECO:0000313" key="2">
    <source>
        <dbReference type="Proteomes" id="UP000460561"/>
    </source>
</evidence>
<dbReference type="Proteomes" id="UP000460561">
    <property type="component" value="Unassembled WGS sequence"/>
</dbReference>
<comment type="caution">
    <text evidence="1">The sequence shown here is derived from an EMBL/GenBank/DDBJ whole genome shotgun (WGS) entry which is preliminary data.</text>
</comment>
<gene>
    <name evidence="1" type="ORF">GRI39_02050</name>
</gene>
<sequence>MAKLPARLSNQELAKLDEVAKAELPALPPSSKEHFARCWSFLDANLPRREVDDDTAKLRIGAYRRKLGHLPQAIVSHIADTALERCRWFPTIAELLSFAEEFERNDEAVVVKRKAEALARREREARFEEARRSLLAGTLDQASIDALPDRWRVIFETQGLLRKDRDCYTARPQHKPNPTESEEGIGGVLERMAKAFPSRREVA</sequence>
<organism evidence="1 2">
    <name type="scientific">Altericroceibacterium indicum</name>
    <dbReference type="NCBI Taxonomy" id="374177"/>
    <lineage>
        <taxon>Bacteria</taxon>
        <taxon>Pseudomonadati</taxon>
        <taxon>Pseudomonadota</taxon>
        <taxon>Alphaproteobacteria</taxon>
        <taxon>Sphingomonadales</taxon>
        <taxon>Erythrobacteraceae</taxon>
        <taxon>Altericroceibacterium</taxon>
    </lineage>
</organism>
<dbReference type="AlphaFoldDB" id="A0A845A645"/>
<keyword evidence="2" id="KW-1185">Reference proteome</keyword>
<dbReference type="OrthoDB" id="7590025at2"/>
<dbReference type="EMBL" id="WTYQ01000001">
    <property type="protein sequence ID" value="MXP24829.1"/>
    <property type="molecule type" value="Genomic_DNA"/>
</dbReference>
<proteinExistence type="predicted"/>